<accession>A0A0E9X8A9</accession>
<feature type="compositionally biased region" description="Low complexity" evidence="1">
    <location>
        <begin position="11"/>
        <end position="20"/>
    </location>
</feature>
<protein>
    <submittedName>
        <fullName evidence="2">Uncharacterized protein</fullName>
    </submittedName>
</protein>
<dbReference type="EMBL" id="GBXM01010487">
    <property type="protein sequence ID" value="JAH98090.1"/>
    <property type="molecule type" value="Transcribed_RNA"/>
</dbReference>
<name>A0A0E9X8A9_ANGAN</name>
<proteinExistence type="predicted"/>
<reference evidence="2" key="1">
    <citation type="submission" date="2014-11" db="EMBL/GenBank/DDBJ databases">
        <authorList>
            <person name="Amaro Gonzalez C."/>
        </authorList>
    </citation>
    <scope>NUCLEOTIDE SEQUENCE</scope>
</reference>
<reference evidence="2" key="2">
    <citation type="journal article" date="2015" name="Fish Shellfish Immunol.">
        <title>Early steps in the European eel (Anguilla anguilla)-Vibrio vulnificus interaction in the gills: Role of the RtxA13 toxin.</title>
        <authorList>
            <person name="Callol A."/>
            <person name="Pajuelo D."/>
            <person name="Ebbesson L."/>
            <person name="Teles M."/>
            <person name="MacKenzie S."/>
            <person name="Amaro C."/>
        </authorList>
    </citation>
    <scope>NUCLEOTIDE SEQUENCE</scope>
</reference>
<evidence type="ECO:0000313" key="2">
    <source>
        <dbReference type="EMBL" id="JAH98090.1"/>
    </source>
</evidence>
<dbReference type="AlphaFoldDB" id="A0A0E9X8A9"/>
<feature type="region of interest" description="Disordered" evidence="1">
    <location>
        <begin position="1"/>
        <end position="33"/>
    </location>
</feature>
<organism evidence="2">
    <name type="scientific">Anguilla anguilla</name>
    <name type="common">European freshwater eel</name>
    <name type="synonym">Muraena anguilla</name>
    <dbReference type="NCBI Taxonomy" id="7936"/>
    <lineage>
        <taxon>Eukaryota</taxon>
        <taxon>Metazoa</taxon>
        <taxon>Chordata</taxon>
        <taxon>Craniata</taxon>
        <taxon>Vertebrata</taxon>
        <taxon>Euteleostomi</taxon>
        <taxon>Actinopterygii</taxon>
        <taxon>Neopterygii</taxon>
        <taxon>Teleostei</taxon>
        <taxon>Anguilliformes</taxon>
        <taxon>Anguillidae</taxon>
        <taxon>Anguilla</taxon>
    </lineage>
</organism>
<evidence type="ECO:0000256" key="1">
    <source>
        <dbReference type="SAM" id="MobiDB-lite"/>
    </source>
</evidence>
<sequence>MPSKSPGRAFSSPPASSSPSHHNHSKNIPAGVSPHQTELWSATDRHALGIWSHIFLTCVSECEHFFFKMVFKMDAAAGCVHASLSVDDVLLAVTVESDLRVIRSNSAWTSVKTGFCLLFWMSLVPLLLQN</sequence>